<name>X1V9A9_9ZZZZ</name>
<reference evidence="1" key="1">
    <citation type="journal article" date="2014" name="Front. Microbiol.">
        <title>High frequency of phylogenetically diverse reductive dehalogenase-homologous genes in deep subseafloor sedimentary metagenomes.</title>
        <authorList>
            <person name="Kawai M."/>
            <person name="Futagami T."/>
            <person name="Toyoda A."/>
            <person name="Takaki Y."/>
            <person name="Nishi S."/>
            <person name="Hori S."/>
            <person name="Arai W."/>
            <person name="Tsubouchi T."/>
            <person name="Morono Y."/>
            <person name="Uchiyama I."/>
            <person name="Ito T."/>
            <person name="Fujiyama A."/>
            <person name="Inagaki F."/>
            <person name="Takami H."/>
        </authorList>
    </citation>
    <scope>NUCLEOTIDE SEQUENCE</scope>
    <source>
        <strain evidence="1">Expedition CK06-06</strain>
    </source>
</reference>
<sequence>MRTAPKIEVTPQDLKILTKRSKSRTEPKQAIERAKIILLCYEGKSVKEIAETMHTYSNKVIEWRNRYMEEGINGLLDKPRSGKPIEYIGLREKVLSKLSSPPPKGYGRWDAPLLAKE</sequence>
<accession>X1V9A9</accession>
<evidence type="ECO:0008006" key="2">
    <source>
        <dbReference type="Google" id="ProtNLM"/>
    </source>
</evidence>
<evidence type="ECO:0000313" key="1">
    <source>
        <dbReference type="EMBL" id="GAJ02010.1"/>
    </source>
</evidence>
<dbReference type="Pfam" id="PF13551">
    <property type="entry name" value="HTH_29"/>
    <property type="match status" value="1"/>
</dbReference>
<proteinExistence type="predicted"/>
<comment type="caution">
    <text evidence="1">The sequence shown here is derived from an EMBL/GenBank/DDBJ whole genome shotgun (WGS) entry which is preliminary data.</text>
</comment>
<organism evidence="1">
    <name type="scientific">marine sediment metagenome</name>
    <dbReference type="NCBI Taxonomy" id="412755"/>
    <lineage>
        <taxon>unclassified sequences</taxon>
        <taxon>metagenomes</taxon>
        <taxon>ecological metagenomes</taxon>
    </lineage>
</organism>
<protein>
    <recommendedName>
        <fullName evidence="2">Winged helix-turn helix domain-containing protein</fullName>
    </recommendedName>
</protein>
<dbReference type="InterPro" id="IPR009057">
    <property type="entry name" value="Homeodomain-like_sf"/>
</dbReference>
<gene>
    <name evidence="1" type="ORF">S12H4_28164</name>
</gene>
<dbReference type="AlphaFoldDB" id="X1V9A9"/>
<dbReference type="SUPFAM" id="SSF46689">
    <property type="entry name" value="Homeodomain-like"/>
    <property type="match status" value="1"/>
</dbReference>
<dbReference type="EMBL" id="BARW01016135">
    <property type="protein sequence ID" value="GAJ02010.1"/>
    <property type="molecule type" value="Genomic_DNA"/>
</dbReference>